<evidence type="ECO:0000313" key="12">
    <source>
        <dbReference type="EMBL" id="SEM14311.1"/>
    </source>
</evidence>
<dbReference type="OrthoDB" id="9802228at2"/>
<comment type="catalytic activity">
    <reaction evidence="10">
        <text>a 6-O-methyl-2'-deoxyguanosine in DNA + L-cysteinyl-[protein] = S-methyl-L-cysteinyl-[protein] + a 2'-deoxyguanosine in DNA</text>
        <dbReference type="Rhea" id="RHEA:24000"/>
        <dbReference type="Rhea" id="RHEA-COMP:10131"/>
        <dbReference type="Rhea" id="RHEA-COMP:10132"/>
        <dbReference type="Rhea" id="RHEA-COMP:11367"/>
        <dbReference type="Rhea" id="RHEA-COMP:11368"/>
        <dbReference type="ChEBI" id="CHEBI:29950"/>
        <dbReference type="ChEBI" id="CHEBI:82612"/>
        <dbReference type="ChEBI" id="CHEBI:85445"/>
        <dbReference type="ChEBI" id="CHEBI:85448"/>
        <dbReference type="EC" id="2.1.1.63"/>
    </reaction>
</comment>
<dbReference type="InterPro" id="IPR014048">
    <property type="entry name" value="MethylDNA_cys_MeTrfase_DNA-bd"/>
</dbReference>
<dbReference type="InterPro" id="IPR001497">
    <property type="entry name" value="MethylDNA_cys_MeTrfase_AS"/>
</dbReference>
<dbReference type="CDD" id="cd06445">
    <property type="entry name" value="ATase"/>
    <property type="match status" value="1"/>
</dbReference>
<evidence type="ECO:0000256" key="6">
    <source>
        <dbReference type="ARBA" id="ARBA00022603"/>
    </source>
</evidence>
<name>A0A1H7VYK2_STRJI</name>
<reference evidence="13" key="1">
    <citation type="submission" date="2016-10" db="EMBL/GenBank/DDBJ databases">
        <authorList>
            <person name="Varghese N."/>
        </authorList>
    </citation>
    <scope>NUCLEOTIDE SEQUENCE [LARGE SCALE GENOMIC DNA]</scope>
    <source>
        <strain evidence="13">DSM 45096 / BCRC 16803 / CGMCC 4.1857 / CIP 109030 / JCM 12277 / KCTC 19219 / NBRC 100920 / 33214</strain>
    </source>
</reference>
<evidence type="ECO:0000256" key="1">
    <source>
        <dbReference type="ARBA" id="ARBA00001286"/>
    </source>
</evidence>
<dbReference type="Gene3D" id="1.10.10.10">
    <property type="entry name" value="Winged helix-like DNA-binding domain superfamily/Winged helix DNA-binding domain"/>
    <property type="match status" value="1"/>
</dbReference>
<proteinExistence type="inferred from homology"/>
<evidence type="ECO:0000256" key="8">
    <source>
        <dbReference type="ARBA" id="ARBA00022763"/>
    </source>
</evidence>
<dbReference type="PROSITE" id="PS00374">
    <property type="entry name" value="MGMT"/>
    <property type="match status" value="1"/>
</dbReference>
<dbReference type="InterPro" id="IPR036388">
    <property type="entry name" value="WH-like_DNA-bd_sf"/>
</dbReference>
<keyword evidence="13" id="KW-1185">Reference proteome</keyword>
<evidence type="ECO:0000256" key="4">
    <source>
        <dbReference type="ARBA" id="ARBA00011918"/>
    </source>
</evidence>
<evidence type="ECO:0000259" key="11">
    <source>
        <dbReference type="Pfam" id="PF01035"/>
    </source>
</evidence>
<comment type="similarity">
    <text evidence="3">Belongs to the MGMT family.</text>
</comment>
<dbReference type="InterPro" id="IPR036217">
    <property type="entry name" value="MethylDNA_cys_MeTrfase_DNAb"/>
</dbReference>
<dbReference type="GO" id="GO:0032259">
    <property type="term" value="P:methylation"/>
    <property type="evidence" value="ECO:0007669"/>
    <property type="project" value="UniProtKB-KW"/>
</dbReference>
<dbReference type="InterPro" id="IPR036631">
    <property type="entry name" value="MGMT_N_sf"/>
</dbReference>
<keyword evidence="7 12" id="KW-0808">Transferase</keyword>
<dbReference type="GO" id="GO:0006281">
    <property type="term" value="P:DNA repair"/>
    <property type="evidence" value="ECO:0007669"/>
    <property type="project" value="UniProtKB-KW"/>
</dbReference>
<dbReference type="PANTHER" id="PTHR46460:SF1">
    <property type="entry name" value="METHYLATED-DNA--PROTEIN-CYSTEINE METHYLTRANSFERASE"/>
    <property type="match status" value="1"/>
</dbReference>
<dbReference type="Pfam" id="PF01035">
    <property type="entry name" value="DNA_binding_1"/>
    <property type="match status" value="1"/>
</dbReference>
<dbReference type="NCBIfam" id="TIGR00589">
    <property type="entry name" value="ogt"/>
    <property type="match status" value="1"/>
</dbReference>
<dbReference type="Proteomes" id="UP000183015">
    <property type="component" value="Unassembled WGS sequence"/>
</dbReference>
<organism evidence="12 13">
    <name type="scientific">Streptacidiphilus jiangxiensis</name>
    <dbReference type="NCBI Taxonomy" id="235985"/>
    <lineage>
        <taxon>Bacteria</taxon>
        <taxon>Bacillati</taxon>
        <taxon>Actinomycetota</taxon>
        <taxon>Actinomycetes</taxon>
        <taxon>Kitasatosporales</taxon>
        <taxon>Streptomycetaceae</taxon>
        <taxon>Streptacidiphilus</taxon>
    </lineage>
</organism>
<evidence type="ECO:0000313" key="13">
    <source>
        <dbReference type="Proteomes" id="UP000183015"/>
    </source>
</evidence>
<dbReference type="EMBL" id="FOAZ01000019">
    <property type="protein sequence ID" value="SEM14311.1"/>
    <property type="molecule type" value="Genomic_DNA"/>
</dbReference>
<keyword evidence="6 12" id="KW-0489">Methyltransferase</keyword>
<protein>
    <recommendedName>
        <fullName evidence="5">Methylated-DNA--protein-cysteine methyltransferase</fullName>
        <ecNumber evidence="4">2.1.1.63</ecNumber>
    </recommendedName>
</protein>
<dbReference type="AlphaFoldDB" id="A0A1H7VYK2"/>
<evidence type="ECO:0000256" key="2">
    <source>
        <dbReference type="ARBA" id="ARBA00003317"/>
    </source>
</evidence>
<comment type="function">
    <text evidence="2">Involved in the cellular defense against the biological effects of O6-methylguanine (O6-MeG) and O4-methylthymine (O4-MeT) in DNA. Repairs the methylated nucleobase in DNA by stoichiometrically transferring the methyl group to a cysteine residue in the enzyme. This is a suicide reaction: the enzyme is irreversibly inactivated.</text>
</comment>
<dbReference type="FunFam" id="1.10.10.10:FF:000214">
    <property type="entry name" value="Methylated-DNA--protein-cysteine methyltransferase"/>
    <property type="match status" value="1"/>
</dbReference>
<dbReference type="EC" id="2.1.1.63" evidence="4"/>
<dbReference type="SUPFAM" id="SSF53155">
    <property type="entry name" value="Methylated DNA-protein cysteine methyltransferase domain"/>
    <property type="match status" value="1"/>
</dbReference>
<evidence type="ECO:0000256" key="3">
    <source>
        <dbReference type="ARBA" id="ARBA00008711"/>
    </source>
</evidence>
<dbReference type="Gene3D" id="3.30.160.70">
    <property type="entry name" value="Methylated DNA-protein cysteine methyltransferase domain"/>
    <property type="match status" value="1"/>
</dbReference>
<evidence type="ECO:0000256" key="9">
    <source>
        <dbReference type="ARBA" id="ARBA00023204"/>
    </source>
</evidence>
<feature type="domain" description="Methylated-DNA-[protein]-cysteine S-methyltransferase DNA binding" evidence="11">
    <location>
        <begin position="85"/>
        <end position="174"/>
    </location>
</feature>
<dbReference type="STRING" id="235985.SAMN05414137_11992"/>
<accession>A0A1H7VYK2</accession>
<keyword evidence="9" id="KW-0234">DNA repair</keyword>
<dbReference type="PANTHER" id="PTHR46460">
    <property type="entry name" value="METHYLATED-DNA--PROTEIN-CYSTEINE METHYLTRANSFERASE"/>
    <property type="match status" value="1"/>
</dbReference>
<dbReference type="GO" id="GO:0003908">
    <property type="term" value="F:methylated-DNA-[protein]-cysteine S-methyltransferase activity"/>
    <property type="evidence" value="ECO:0007669"/>
    <property type="project" value="UniProtKB-EC"/>
</dbReference>
<evidence type="ECO:0000256" key="10">
    <source>
        <dbReference type="ARBA" id="ARBA00049348"/>
    </source>
</evidence>
<keyword evidence="8" id="KW-0227">DNA damage</keyword>
<gene>
    <name evidence="12" type="ORF">SAMN05414137_11992</name>
</gene>
<evidence type="ECO:0000256" key="7">
    <source>
        <dbReference type="ARBA" id="ARBA00022679"/>
    </source>
</evidence>
<evidence type="ECO:0000256" key="5">
    <source>
        <dbReference type="ARBA" id="ARBA00015377"/>
    </source>
</evidence>
<comment type="catalytic activity">
    <reaction evidence="1">
        <text>a 4-O-methyl-thymidine in DNA + L-cysteinyl-[protein] = a thymidine in DNA + S-methyl-L-cysteinyl-[protein]</text>
        <dbReference type="Rhea" id="RHEA:53428"/>
        <dbReference type="Rhea" id="RHEA-COMP:10131"/>
        <dbReference type="Rhea" id="RHEA-COMP:10132"/>
        <dbReference type="Rhea" id="RHEA-COMP:13555"/>
        <dbReference type="Rhea" id="RHEA-COMP:13556"/>
        <dbReference type="ChEBI" id="CHEBI:29950"/>
        <dbReference type="ChEBI" id="CHEBI:82612"/>
        <dbReference type="ChEBI" id="CHEBI:137386"/>
        <dbReference type="ChEBI" id="CHEBI:137387"/>
        <dbReference type="EC" id="2.1.1.63"/>
    </reaction>
</comment>
<dbReference type="SUPFAM" id="SSF46767">
    <property type="entry name" value="Methylated DNA-protein cysteine methyltransferase, C-terminal domain"/>
    <property type="match status" value="1"/>
</dbReference>
<sequence>MEIEVHWVEIPTPLLTGPVRLAVTDRGVVGASFADGDMLQRARSGELAPEGDERAARVAAHVGEYFAGRRRAFELPLDWRWTDGVQRQVLQTLERTVAYGDTVTYGQLAARSGAFEQEVEQHLAARAVGQIMGSNPLFLLVPCHRVVAADGLGGFGGGEAGMAVKRWLLTLEGVLPPTLDWDGPDVPA</sequence>